<reference evidence="3" key="1">
    <citation type="submission" date="2022-03" db="EMBL/GenBank/DDBJ databases">
        <title>Genomic Encyclopedia of Type Strains, Phase III (KMG-III): the genomes of soil and plant-associated and newly described type strains.</title>
        <authorList>
            <person name="Whitman W."/>
        </authorList>
    </citation>
    <scope>NUCLEOTIDE SEQUENCE</scope>
    <source>
        <strain evidence="3">ANL 6-2</strain>
    </source>
</reference>
<dbReference type="AlphaFoldDB" id="A0AAE3KCW5"/>
<dbReference type="Pfam" id="PF00563">
    <property type="entry name" value="EAL"/>
    <property type="match status" value="1"/>
</dbReference>
<feature type="transmembrane region" description="Helical" evidence="1">
    <location>
        <begin position="27"/>
        <end position="48"/>
    </location>
</feature>
<keyword evidence="1" id="KW-1133">Transmembrane helix</keyword>
<dbReference type="SUPFAM" id="SSF55073">
    <property type="entry name" value="Nucleotide cyclase"/>
    <property type="match status" value="1"/>
</dbReference>
<gene>
    <name evidence="3" type="ORF">J2T57_002693</name>
</gene>
<comment type="caution">
    <text evidence="3">The sequence shown here is derived from an EMBL/GenBank/DDBJ whole genome shotgun (WGS) entry which is preliminary data.</text>
</comment>
<dbReference type="GO" id="GO:0071111">
    <property type="term" value="F:cyclic-guanylate-specific phosphodiesterase activity"/>
    <property type="evidence" value="ECO:0007669"/>
    <property type="project" value="InterPro"/>
</dbReference>
<dbReference type="RefSeq" id="WP_253479081.1">
    <property type="nucleotide sequence ID" value="NZ_JALJXV010000006.1"/>
</dbReference>
<dbReference type="InterPro" id="IPR000160">
    <property type="entry name" value="GGDEF_dom"/>
</dbReference>
<dbReference type="EMBL" id="JALJXV010000006">
    <property type="protein sequence ID" value="MCP1675543.1"/>
    <property type="molecule type" value="Genomic_DNA"/>
</dbReference>
<proteinExistence type="predicted"/>
<keyword evidence="1" id="KW-0472">Membrane</keyword>
<dbReference type="InterPro" id="IPR035919">
    <property type="entry name" value="EAL_sf"/>
</dbReference>
<dbReference type="InterPro" id="IPR043128">
    <property type="entry name" value="Rev_trsase/Diguanyl_cyclase"/>
</dbReference>
<protein>
    <submittedName>
        <fullName evidence="3">EAL domain-containing protein (Putative c-di-GMP-specific phosphodiesterase class I)/GGDEF domain-containing protein</fullName>
    </submittedName>
</protein>
<dbReference type="InterPro" id="IPR001633">
    <property type="entry name" value="EAL_dom"/>
</dbReference>
<keyword evidence="4" id="KW-1185">Reference proteome</keyword>
<dbReference type="CDD" id="cd01948">
    <property type="entry name" value="EAL"/>
    <property type="match status" value="1"/>
</dbReference>
<dbReference type="SMART" id="SM00052">
    <property type="entry name" value="EAL"/>
    <property type="match status" value="1"/>
</dbReference>
<dbReference type="InterPro" id="IPR050706">
    <property type="entry name" value="Cyclic-di-GMP_PDE-like"/>
</dbReference>
<evidence type="ECO:0000259" key="2">
    <source>
        <dbReference type="PROSITE" id="PS50883"/>
    </source>
</evidence>
<dbReference type="SMART" id="SM00267">
    <property type="entry name" value="GGDEF"/>
    <property type="match status" value="1"/>
</dbReference>
<feature type="domain" description="EAL" evidence="2">
    <location>
        <begin position="308"/>
        <end position="561"/>
    </location>
</feature>
<dbReference type="InterPro" id="IPR029787">
    <property type="entry name" value="Nucleotide_cyclase"/>
</dbReference>
<organism evidence="3 4">
    <name type="scientific">Natronocella acetinitrilica</name>
    <dbReference type="NCBI Taxonomy" id="414046"/>
    <lineage>
        <taxon>Bacteria</taxon>
        <taxon>Pseudomonadati</taxon>
        <taxon>Pseudomonadota</taxon>
        <taxon>Gammaproteobacteria</taxon>
        <taxon>Chromatiales</taxon>
        <taxon>Ectothiorhodospiraceae</taxon>
        <taxon>Natronocella</taxon>
    </lineage>
</organism>
<sequence>MPKLAELDLPYALQSTLSHGGRHLGRMAQAAAVAVTLALLAAVTWIVYATGGTQTAYLHLAYVPVLLAASAFGMIGGAIAAMLAGFGSVGPLMPMDTSSGAEQPLGSWLFRAGFFLFFGVAAGLVIGHLRRQLRRIRRASYLHPVSRLPTQAALEQVLSEVIRQRESDLPLGLITVEVRNMDQIFNTLGPEITQHIPAAIVARTRSDFPLPWQIFHLHSGRIGVLVDEHVASAQTQSSALLDTLDEPLVVGDVPVYLDLVIGAASLEADDTSPGRLMQRSNIALAGAKLKGRAVAHYDNTQRSERALAMRLLSETTRALTANQFTLLYQPQFRLDDGRLIGAEALIRWQHPTLGLLAPGQFIPLLEATALINRLSQWVASNAIQQAAAWQKAGLDISVAFNVSPRNMDDGVLTDAILRQSRELDLQPHRLEMEITESAIIHDAGMIGRHLHALREAGIAIALDDFGDGYTSVKHLTALPLDKLKIDRSLVHSVTEDPRRMRIVSAVACMAQDLGLRTVAEGVEDGNTVDYLRSEGCDIAQGYFYGKPMSASAVAELASEPVVH</sequence>
<dbReference type="Gene3D" id="3.20.20.450">
    <property type="entry name" value="EAL domain"/>
    <property type="match status" value="1"/>
</dbReference>
<accession>A0AAE3KCW5</accession>
<feature type="transmembrane region" description="Helical" evidence="1">
    <location>
        <begin position="60"/>
        <end position="88"/>
    </location>
</feature>
<evidence type="ECO:0000313" key="3">
    <source>
        <dbReference type="EMBL" id="MCP1675543.1"/>
    </source>
</evidence>
<dbReference type="Pfam" id="PF00990">
    <property type="entry name" value="GGDEF"/>
    <property type="match status" value="1"/>
</dbReference>
<dbReference type="Gene3D" id="3.30.70.270">
    <property type="match status" value="1"/>
</dbReference>
<feature type="transmembrane region" description="Helical" evidence="1">
    <location>
        <begin position="108"/>
        <end position="129"/>
    </location>
</feature>
<dbReference type="SUPFAM" id="SSF141868">
    <property type="entry name" value="EAL domain-like"/>
    <property type="match status" value="1"/>
</dbReference>
<evidence type="ECO:0000256" key="1">
    <source>
        <dbReference type="SAM" id="Phobius"/>
    </source>
</evidence>
<dbReference type="PANTHER" id="PTHR33121">
    <property type="entry name" value="CYCLIC DI-GMP PHOSPHODIESTERASE PDEF"/>
    <property type="match status" value="1"/>
</dbReference>
<keyword evidence="1" id="KW-0812">Transmembrane</keyword>
<dbReference type="PROSITE" id="PS50883">
    <property type="entry name" value="EAL"/>
    <property type="match status" value="1"/>
</dbReference>
<name>A0AAE3KCW5_9GAMM</name>
<dbReference type="Proteomes" id="UP001205843">
    <property type="component" value="Unassembled WGS sequence"/>
</dbReference>
<evidence type="ECO:0000313" key="4">
    <source>
        <dbReference type="Proteomes" id="UP001205843"/>
    </source>
</evidence>
<dbReference type="PANTHER" id="PTHR33121:SF19">
    <property type="entry name" value="CYCLIC DI-GMP PHOSPHODIESTERASE PA2567"/>
    <property type="match status" value="1"/>
</dbReference>